<dbReference type="OrthoDB" id="4570646at2"/>
<name>A0A1V0TT83_9ACTN</name>
<dbReference type="AlphaFoldDB" id="A0A1V0TT83"/>
<dbReference type="Proteomes" id="UP000192726">
    <property type="component" value="Chromosome"/>
</dbReference>
<dbReference type="KEGG" id="sgv:B1H19_19300"/>
<dbReference type="RefSeq" id="WP_083105908.1">
    <property type="nucleotide sequence ID" value="NZ_CP020569.1"/>
</dbReference>
<feature type="domain" description="DUF397" evidence="1">
    <location>
        <begin position="37"/>
        <end position="92"/>
    </location>
</feature>
<keyword evidence="3" id="KW-1185">Reference proteome</keyword>
<dbReference type="InterPro" id="IPR007278">
    <property type="entry name" value="DUF397"/>
</dbReference>
<sequence>MASRQIDLSAAIWRTSSYTNGDGGDCVEVAEGFPGAASWRKSTHSNGDGGNCVEVADSLPGLVPVRDTKTAPDGPTVVIPAAAWTRFVTAVKDDAFRA</sequence>
<dbReference type="STRING" id="553510.B1H19_19300"/>
<evidence type="ECO:0000313" key="2">
    <source>
        <dbReference type="EMBL" id="ARF56050.1"/>
    </source>
</evidence>
<organism evidence="2 3">
    <name type="scientific">Streptomyces gilvosporeus</name>
    <dbReference type="NCBI Taxonomy" id="553510"/>
    <lineage>
        <taxon>Bacteria</taxon>
        <taxon>Bacillati</taxon>
        <taxon>Actinomycetota</taxon>
        <taxon>Actinomycetes</taxon>
        <taxon>Kitasatosporales</taxon>
        <taxon>Streptomycetaceae</taxon>
        <taxon>Streptomyces</taxon>
    </lineage>
</organism>
<gene>
    <name evidence="2" type="ORF">B1H19_19300</name>
</gene>
<evidence type="ECO:0000259" key="1">
    <source>
        <dbReference type="Pfam" id="PF04149"/>
    </source>
</evidence>
<evidence type="ECO:0000313" key="3">
    <source>
        <dbReference type="Proteomes" id="UP000192726"/>
    </source>
</evidence>
<feature type="domain" description="DUF397" evidence="1">
    <location>
        <begin position="13"/>
        <end position="31"/>
    </location>
</feature>
<proteinExistence type="predicted"/>
<accession>A0A1V0TT83</accession>
<dbReference type="EMBL" id="CP020569">
    <property type="protein sequence ID" value="ARF56050.1"/>
    <property type="molecule type" value="Genomic_DNA"/>
</dbReference>
<protein>
    <submittedName>
        <fullName evidence="2">DUF397 domain-containing protein</fullName>
    </submittedName>
</protein>
<reference evidence="2 3" key="1">
    <citation type="submission" date="2017-04" db="EMBL/GenBank/DDBJ databases">
        <title>Complete Genome Sequence of Streptomyces gilvosporeus F607, a Capable Producer of Natamycin.</title>
        <authorList>
            <person name="Zong G."/>
            <person name="Zhong C."/>
            <person name="Fu J."/>
            <person name="Qin R."/>
            <person name="Cao G."/>
        </authorList>
    </citation>
    <scope>NUCLEOTIDE SEQUENCE [LARGE SCALE GENOMIC DNA]</scope>
    <source>
        <strain evidence="2 3">F607</strain>
    </source>
</reference>
<dbReference type="Pfam" id="PF04149">
    <property type="entry name" value="DUF397"/>
    <property type="match status" value="2"/>
</dbReference>